<keyword evidence="1" id="KW-0812">Transmembrane</keyword>
<evidence type="ECO:0000313" key="3">
    <source>
        <dbReference type="Proteomes" id="UP000305888"/>
    </source>
</evidence>
<keyword evidence="1" id="KW-1133">Transmembrane helix</keyword>
<feature type="transmembrane region" description="Helical" evidence="1">
    <location>
        <begin position="280"/>
        <end position="301"/>
    </location>
</feature>
<evidence type="ECO:0000256" key="1">
    <source>
        <dbReference type="SAM" id="Phobius"/>
    </source>
</evidence>
<name>A0A5B8FY50_9RHOB</name>
<dbReference type="OrthoDB" id="7198805at2"/>
<protein>
    <recommendedName>
        <fullName evidence="4">DUF4350 domain-containing protein</fullName>
    </recommendedName>
</protein>
<gene>
    <name evidence="2" type="ORF">FDP22_04185</name>
</gene>
<keyword evidence="3" id="KW-1185">Reference proteome</keyword>
<dbReference type="KEGG" id="ppru:FDP22_04185"/>
<evidence type="ECO:0008006" key="4">
    <source>
        <dbReference type="Google" id="ProtNLM"/>
    </source>
</evidence>
<feature type="transmembrane region" description="Helical" evidence="1">
    <location>
        <begin position="12"/>
        <end position="30"/>
    </location>
</feature>
<dbReference type="Proteomes" id="UP000305888">
    <property type="component" value="Chromosome"/>
</dbReference>
<reference evidence="2 3" key="1">
    <citation type="submission" date="2019-06" db="EMBL/GenBank/DDBJ databases">
        <title>Genome sequence of Rhodobacteraceae bacterium D4M1.</title>
        <authorList>
            <person name="Cao J."/>
        </authorList>
    </citation>
    <scope>NUCLEOTIDE SEQUENCE [LARGE SCALE GENOMIC DNA]</scope>
    <source>
        <strain evidence="2 3">D4M1</strain>
    </source>
</reference>
<evidence type="ECO:0000313" key="2">
    <source>
        <dbReference type="EMBL" id="QDL91053.1"/>
    </source>
</evidence>
<accession>A0A5B8FY50</accession>
<dbReference type="AlphaFoldDB" id="A0A5B8FY50"/>
<sequence>MSSGARRLPGGDTLLLLVGVAALVAGWVWLASPRGEIRQSVIGFDALAEWLRQDGIDARTFTGGTYRDPGSIGLRLLPLYDTDPTRAGAPSDTRARARENADLVDIPAWVLRSKLDIPTLLILPKWRGAVPASGRMHPAFANDTAAVSRGYAKALRMPLTLRRTEGGFVGFRPPEGDFDLEIYAPQLVEAPDCTPLIGTERGMLLGRCETKRSTFLLLSDPDLMSNAGLALGDNAAFARWFLSEAAGSGTVLIDYSTDIWMSDGAGEDLRERTAQDLERYFAWPFSLLWAAAAGLALLALWRGAVRAGPPLRTGRRFGRGTGLEAQSRLMRLTGHDGDLLRAHAAARLQALAADLFGPHRGSGDALAQVRERVARRDTGLATRLSAAADAVATCPGRPAPTEALARLERFETIIEEIRHELGAAIRPR</sequence>
<proteinExistence type="predicted"/>
<dbReference type="EMBL" id="CP040818">
    <property type="protein sequence ID" value="QDL91053.1"/>
    <property type="molecule type" value="Genomic_DNA"/>
</dbReference>
<organism evidence="2 3">
    <name type="scientific">Paroceanicella profunda</name>
    <dbReference type="NCBI Taxonomy" id="2579971"/>
    <lineage>
        <taxon>Bacteria</taxon>
        <taxon>Pseudomonadati</taxon>
        <taxon>Pseudomonadota</taxon>
        <taxon>Alphaproteobacteria</taxon>
        <taxon>Rhodobacterales</taxon>
        <taxon>Paracoccaceae</taxon>
        <taxon>Paroceanicella</taxon>
    </lineage>
</organism>
<keyword evidence="1" id="KW-0472">Membrane</keyword>
<dbReference type="RefSeq" id="WP_138578534.1">
    <property type="nucleotide sequence ID" value="NZ_CP040818.1"/>
</dbReference>